<keyword evidence="2 3" id="KW-0690">Ribosome biogenesis</keyword>
<gene>
    <name evidence="3" type="primary">rbfA</name>
    <name evidence="5" type="ORF">SAMN04487783_0154</name>
</gene>
<feature type="compositionally biased region" description="Basic and acidic residues" evidence="4">
    <location>
        <begin position="133"/>
        <end position="147"/>
    </location>
</feature>
<comment type="caution">
    <text evidence="5">The sequence shown here is derived from an EMBL/GenBank/DDBJ whole genome shotgun (WGS) entry which is preliminary data.</text>
</comment>
<accession>A0AA94HJX8</accession>
<feature type="region of interest" description="Disordered" evidence="4">
    <location>
        <begin position="120"/>
        <end position="147"/>
    </location>
</feature>
<dbReference type="InterPro" id="IPR000238">
    <property type="entry name" value="RbfA"/>
</dbReference>
<evidence type="ECO:0000256" key="3">
    <source>
        <dbReference type="HAMAP-Rule" id="MF_00003"/>
    </source>
</evidence>
<dbReference type="InterPro" id="IPR020053">
    <property type="entry name" value="Ribosome-bd_factorA_CS"/>
</dbReference>
<comment type="subunit">
    <text evidence="3">Monomer. Binds 30S ribosomal subunits, but not 50S ribosomal subunits or 70S ribosomes.</text>
</comment>
<evidence type="ECO:0000313" key="6">
    <source>
        <dbReference type="Proteomes" id="UP000198506"/>
    </source>
</evidence>
<dbReference type="PANTHER" id="PTHR33515">
    <property type="entry name" value="RIBOSOME-BINDING FACTOR A, CHLOROPLASTIC-RELATED"/>
    <property type="match status" value="1"/>
</dbReference>
<keyword evidence="6" id="KW-1185">Reference proteome</keyword>
<dbReference type="AlphaFoldDB" id="A0AA94HJX8"/>
<feature type="compositionally biased region" description="Low complexity" evidence="4">
    <location>
        <begin position="121"/>
        <end position="132"/>
    </location>
</feature>
<keyword evidence="1 3" id="KW-0963">Cytoplasm</keyword>
<dbReference type="RefSeq" id="WP_092914924.1">
    <property type="nucleotide sequence ID" value="NZ_FOZN01000001.1"/>
</dbReference>
<dbReference type="GO" id="GO:0005829">
    <property type="term" value="C:cytosol"/>
    <property type="evidence" value="ECO:0007669"/>
    <property type="project" value="TreeGrafter"/>
</dbReference>
<evidence type="ECO:0000256" key="4">
    <source>
        <dbReference type="SAM" id="MobiDB-lite"/>
    </source>
</evidence>
<dbReference type="NCBIfam" id="TIGR00082">
    <property type="entry name" value="rbfA"/>
    <property type="match status" value="1"/>
</dbReference>
<reference evidence="5 6" key="1">
    <citation type="submission" date="2016-10" db="EMBL/GenBank/DDBJ databases">
        <authorList>
            <person name="Varghese N."/>
            <person name="Submissions S."/>
        </authorList>
    </citation>
    <scope>NUCLEOTIDE SEQUENCE [LARGE SCALE GENOMIC DNA]</scope>
    <source>
        <strain evidence="5 6">IAM 15147</strain>
    </source>
</reference>
<dbReference type="Proteomes" id="UP000198506">
    <property type="component" value="Unassembled WGS sequence"/>
</dbReference>
<dbReference type="SUPFAM" id="SSF89919">
    <property type="entry name" value="Ribosome-binding factor A, RbfA"/>
    <property type="match status" value="1"/>
</dbReference>
<dbReference type="EMBL" id="FOZN01000001">
    <property type="protein sequence ID" value="SFR97877.1"/>
    <property type="molecule type" value="Genomic_DNA"/>
</dbReference>
<dbReference type="Gene3D" id="3.30.300.20">
    <property type="match status" value="1"/>
</dbReference>
<dbReference type="HAMAP" id="MF_00003">
    <property type="entry name" value="RbfA"/>
    <property type="match status" value="1"/>
</dbReference>
<evidence type="ECO:0000256" key="1">
    <source>
        <dbReference type="ARBA" id="ARBA00022490"/>
    </source>
</evidence>
<dbReference type="Pfam" id="PF02033">
    <property type="entry name" value="RBFA"/>
    <property type="match status" value="1"/>
</dbReference>
<evidence type="ECO:0000313" key="5">
    <source>
        <dbReference type="EMBL" id="SFR97877.1"/>
    </source>
</evidence>
<comment type="function">
    <text evidence="3">One of several proteins that assist in the late maturation steps of the functional core of the 30S ribosomal subunit. Associates with free 30S ribosomal subunits (but not with 30S subunits that are part of 70S ribosomes or polysomes). Required for efficient processing of 16S rRNA. May interact with the 5'-terminal helix region of 16S rRNA.</text>
</comment>
<dbReference type="InterPro" id="IPR015946">
    <property type="entry name" value="KH_dom-like_a/b"/>
</dbReference>
<organism evidence="5 6">
    <name type="scientific">Agrococcus baldri</name>
    <dbReference type="NCBI Taxonomy" id="153730"/>
    <lineage>
        <taxon>Bacteria</taxon>
        <taxon>Bacillati</taxon>
        <taxon>Actinomycetota</taxon>
        <taxon>Actinomycetes</taxon>
        <taxon>Micrococcales</taxon>
        <taxon>Microbacteriaceae</taxon>
        <taxon>Agrococcus</taxon>
    </lineage>
</organism>
<protein>
    <recommendedName>
        <fullName evidence="3">Ribosome-binding factor A</fullName>
    </recommendedName>
</protein>
<sequence length="147" mass="16402">MKENPRARKIADRIREITVRALEREVKDPRLGFVTITDVRVTGDLQHASIFYTVYGSDEERADTAIALASAKGVVRREIGKGLSLRLTPAIEFFLDALPENAASIEHLLDEARMRDKAAHDAAASAKYAGDADPYRKPHEDEERDEA</sequence>
<comment type="subcellular location">
    <subcellularLocation>
        <location evidence="3">Cytoplasm</location>
    </subcellularLocation>
</comment>
<dbReference type="GO" id="GO:0030490">
    <property type="term" value="P:maturation of SSU-rRNA"/>
    <property type="evidence" value="ECO:0007669"/>
    <property type="project" value="UniProtKB-UniRule"/>
</dbReference>
<name>A0AA94HJX8_9MICO</name>
<comment type="similarity">
    <text evidence="3">Belongs to the RbfA family.</text>
</comment>
<proteinExistence type="inferred from homology"/>
<dbReference type="PANTHER" id="PTHR33515:SF1">
    <property type="entry name" value="RIBOSOME-BINDING FACTOR A, CHLOROPLASTIC-RELATED"/>
    <property type="match status" value="1"/>
</dbReference>
<dbReference type="GO" id="GO:0043024">
    <property type="term" value="F:ribosomal small subunit binding"/>
    <property type="evidence" value="ECO:0007669"/>
    <property type="project" value="TreeGrafter"/>
</dbReference>
<dbReference type="PROSITE" id="PS01319">
    <property type="entry name" value="RBFA"/>
    <property type="match status" value="1"/>
</dbReference>
<evidence type="ECO:0000256" key="2">
    <source>
        <dbReference type="ARBA" id="ARBA00022517"/>
    </source>
</evidence>
<dbReference type="InterPro" id="IPR023799">
    <property type="entry name" value="RbfA_dom_sf"/>
</dbReference>